<dbReference type="RefSeq" id="WP_131560603.1">
    <property type="nucleotide sequence ID" value="NZ_SJSN01000012.1"/>
</dbReference>
<evidence type="ECO:0000256" key="1">
    <source>
        <dbReference type="ARBA" id="ARBA00004442"/>
    </source>
</evidence>
<evidence type="ECO:0000313" key="9">
    <source>
        <dbReference type="EMBL" id="TCD05938.1"/>
    </source>
</evidence>
<feature type="domain" description="SusD-like N-terminal" evidence="8">
    <location>
        <begin position="47"/>
        <end position="229"/>
    </location>
</feature>
<evidence type="ECO:0000256" key="6">
    <source>
        <dbReference type="SAM" id="SignalP"/>
    </source>
</evidence>
<evidence type="ECO:0000256" key="2">
    <source>
        <dbReference type="ARBA" id="ARBA00006275"/>
    </source>
</evidence>
<feature type="chain" id="PRO_5020347922" evidence="6">
    <location>
        <begin position="24"/>
        <end position="462"/>
    </location>
</feature>
<keyword evidence="4" id="KW-0472">Membrane</keyword>
<feature type="signal peptide" evidence="6">
    <location>
        <begin position="1"/>
        <end position="23"/>
    </location>
</feature>
<dbReference type="Proteomes" id="UP000291485">
    <property type="component" value="Unassembled WGS sequence"/>
</dbReference>
<evidence type="ECO:0000259" key="7">
    <source>
        <dbReference type="Pfam" id="PF07980"/>
    </source>
</evidence>
<reference evidence="9 10" key="1">
    <citation type="submission" date="2019-02" db="EMBL/GenBank/DDBJ databases">
        <title>Pedobacter sp. RP-3-11 sp. nov., isolated from Arctic soil.</title>
        <authorList>
            <person name="Dahal R.H."/>
        </authorList>
    </citation>
    <scope>NUCLEOTIDE SEQUENCE [LARGE SCALE GENOMIC DNA]</scope>
    <source>
        <strain evidence="9 10">RP-3-11</strain>
    </source>
</reference>
<keyword evidence="5" id="KW-0998">Cell outer membrane</keyword>
<dbReference type="InterPro" id="IPR011990">
    <property type="entry name" value="TPR-like_helical_dom_sf"/>
</dbReference>
<protein>
    <submittedName>
        <fullName evidence="9">RagB/SusD family nutrient uptake outer membrane protein</fullName>
    </submittedName>
</protein>
<dbReference type="Pfam" id="PF14322">
    <property type="entry name" value="SusD-like_3"/>
    <property type="match status" value="1"/>
</dbReference>
<evidence type="ECO:0000256" key="4">
    <source>
        <dbReference type="ARBA" id="ARBA00023136"/>
    </source>
</evidence>
<comment type="caution">
    <text evidence="9">The sequence shown here is derived from an EMBL/GenBank/DDBJ whole genome shotgun (WGS) entry which is preliminary data.</text>
</comment>
<dbReference type="InterPro" id="IPR033985">
    <property type="entry name" value="SusD-like_N"/>
</dbReference>
<sequence>MKNKSRYLLALNFCAMFMLTLNSCRKFIEIPPPANSIVTDQIFADSANATAAINGIYINMMNAAGTTGIANSLVNTTSALSADEMGLTTNLVASQELLTNVINPTNSTVTTLWNSAYTFIYQANACIEGVDNSTTLGITVGNRITGEAKFIRAFLNFYMVNLYGAVPLVLTTDYKINGSLPRVSVEVIYKQIDNDLKDAQALLANDTEPYNKLRVNRFAVAAFMARVQLYEQQWAAAEASATMVINASYKIEPTLNNVFLVGNQEEIWQMSPPAPGDETTEGQLFIPSSATSVPAYIITTTLLNAFEANDLRKTQWITSATIGTNKYFYPYKYKLRRDNLTVPKEGYSMLRLAEQYLIRAEARAQQNNLSGAVSDINVIRKRAGLPNIAVSNQANVLTAIQHERQTELFCEWGHRWLDLKRTKTINTVLTTNKPGWKPAASLFPVPYTQLQLNPFLNQNPGY</sequence>
<keyword evidence="10" id="KW-1185">Reference proteome</keyword>
<evidence type="ECO:0000256" key="3">
    <source>
        <dbReference type="ARBA" id="ARBA00022729"/>
    </source>
</evidence>
<dbReference type="AlphaFoldDB" id="A0A4R0NZ34"/>
<dbReference type="CDD" id="cd08977">
    <property type="entry name" value="SusD"/>
    <property type="match status" value="1"/>
</dbReference>
<organism evidence="9 10">
    <name type="scientific">Pedobacter frigidisoli</name>
    <dbReference type="NCBI Taxonomy" id="2530455"/>
    <lineage>
        <taxon>Bacteria</taxon>
        <taxon>Pseudomonadati</taxon>
        <taxon>Bacteroidota</taxon>
        <taxon>Sphingobacteriia</taxon>
        <taxon>Sphingobacteriales</taxon>
        <taxon>Sphingobacteriaceae</taxon>
        <taxon>Pedobacter</taxon>
    </lineage>
</organism>
<feature type="domain" description="RagB/SusD" evidence="7">
    <location>
        <begin position="313"/>
        <end position="462"/>
    </location>
</feature>
<evidence type="ECO:0000259" key="8">
    <source>
        <dbReference type="Pfam" id="PF14322"/>
    </source>
</evidence>
<dbReference type="OrthoDB" id="621570at2"/>
<comment type="subcellular location">
    <subcellularLocation>
        <location evidence="1">Cell outer membrane</location>
    </subcellularLocation>
</comment>
<comment type="similarity">
    <text evidence="2">Belongs to the SusD family.</text>
</comment>
<dbReference type="Pfam" id="PF07980">
    <property type="entry name" value="SusD_RagB"/>
    <property type="match status" value="1"/>
</dbReference>
<dbReference type="Gene3D" id="1.25.40.390">
    <property type="match status" value="1"/>
</dbReference>
<evidence type="ECO:0000313" key="10">
    <source>
        <dbReference type="Proteomes" id="UP000291485"/>
    </source>
</evidence>
<dbReference type="GO" id="GO:0009279">
    <property type="term" value="C:cell outer membrane"/>
    <property type="evidence" value="ECO:0007669"/>
    <property type="project" value="UniProtKB-SubCell"/>
</dbReference>
<dbReference type="EMBL" id="SJSN01000012">
    <property type="protein sequence ID" value="TCD05938.1"/>
    <property type="molecule type" value="Genomic_DNA"/>
</dbReference>
<name>A0A4R0NZ34_9SPHI</name>
<proteinExistence type="inferred from homology"/>
<accession>A0A4R0NZ34</accession>
<dbReference type="InterPro" id="IPR012944">
    <property type="entry name" value="SusD_RagB_dom"/>
</dbReference>
<dbReference type="SUPFAM" id="SSF48452">
    <property type="entry name" value="TPR-like"/>
    <property type="match status" value="1"/>
</dbReference>
<keyword evidence="3 6" id="KW-0732">Signal</keyword>
<evidence type="ECO:0000256" key="5">
    <source>
        <dbReference type="ARBA" id="ARBA00023237"/>
    </source>
</evidence>
<gene>
    <name evidence="9" type="ORF">EZ449_15895</name>
</gene>